<keyword evidence="1" id="KW-1185">Reference proteome</keyword>
<name>A0A914QZ06_9BILA</name>
<reference evidence="2" key="1">
    <citation type="submission" date="2022-11" db="UniProtKB">
        <authorList>
            <consortium name="WormBaseParasite"/>
        </authorList>
    </citation>
    <scope>IDENTIFICATION</scope>
</reference>
<sequence length="622" mass="71152">MLHVDNVNDFFCELRSGETTFKFKPDGEIIINREIQIHPLRLNELVKSNQPLVEVKNPDGTISKVSVADRRCTLISQLKTNPAAQAELDTLQASDREKLFQATHDIQKNDNIWTTVQSHIPIWKYFCPTHRSDDNDRRTQYAYFEKNYHLMFNVHCDDVKRDLSKILPEWSKDDMFCDLSPTELGKLSHVIKETNDPDIWKAAKVLAQNSGCSNVREFCDYVRLTKVIANEPFVRETAAKFQANGNQFDGKILQNAEVQAAMTTCINDYKNQIQHILSKNDTIWDNPLSATCHAVETCREENCEDKQISEKALKEFLLKEDPFDTKSLSSQHFRVETGYTQDGKERVTYVTNLNDLPSPPKPGVPESMQWTVKGVIADLAIDALTAATLTYGLLGRKFASTILKNPTSLAARLIAQRFGRTAAVRKTRIKRSVGFKKNVLPITTVKKVAQNTIAKGRRYKGAIKFNVPNSGLEHIVLCHGRKFAEHIDRFSFDYFDPEQKLIFDEIQAASDINQKQLLINRLHELITQNKTVENQLHLMQMRVVEFLKNHINAESYFASYKSNDQNINYLFKTDHHNVAHLITVTTTNRPFELDIASEKWLEITTAVIEDKDVVRSRLSAHA</sequence>
<dbReference type="WBParaSite" id="PDA_v2.g9379.t1">
    <property type="protein sequence ID" value="PDA_v2.g9379.t1"/>
    <property type="gene ID" value="PDA_v2.g9379"/>
</dbReference>
<proteinExistence type="predicted"/>
<accession>A0A914QZ06</accession>
<protein>
    <submittedName>
        <fullName evidence="2">Uncharacterized protein</fullName>
    </submittedName>
</protein>
<dbReference type="Proteomes" id="UP000887578">
    <property type="component" value="Unplaced"/>
</dbReference>
<evidence type="ECO:0000313" key="2">
    <source>
        <dbReference type="WBParaSite" id="PDA_v2.g9379.t1"/>
    </source>
</evidence>
<dbReference type="AlphaFoldDB" id="A0A914QZ06"/>
<evidence type="ECO:0000313" key="1">
    <source>
        <dbReference type="Proteomes" id="UP000887578"/>
    </source>
</evidence>
<organism evidence="1 2">
    <name type="scientific">Panagrolaimus davidi</name>
    <dbReference type="NCBI Taxonomy" id="227884"/>
    <lineage>
        <taxon>Eukaryota</taxon>
        <taxon>Metazoa</taxon>
        <taxon>Ecdysozoa</taxon>
        <taxon>Nematoda</taxon>
        <taxon>Chromadorea</taxon>
        <taxon>Rhabditida</taxon>
        <taxon>Tylenchina</taxon>
        <taxon>Panagrolaimomorpha</taxon>
        <taxon>Panagrolaimoidea</taxon>
        <taxon>Panagrolaimidae</taxon>
        <taxon>Panagrolaimus</taxon>
    </lineage>
</organism>